<evidence type="ECO:0000256" key="1">
    <source>
        <dbReference type="ARBA" id="ARBA00022737"/>
    </source>
</evidence>
<feature type="repeat" description="ANK" evidence="3">
    <location>
        <begin position="159"/>
        <end position="191"/>
    </location>
</feature>
<dbReference type="OrthoDB" id="539213at2759"/>
<name>A0A812VD79_9DINO</name>
<reference evidence="6" key="1">
    <citation type="submission" date="2021-02" db="EMBL/GenBank/DDBJ databases">
        <authorList>
            <person name="Dougan E. K."/>
            <person name="Rhodes N."/>
            <person name="Thang M."/>
            <person name="Chan C."/>
        </authorList>
    </citation>
    <scope>NUCLEOTIDE SEQUENCE</scope>
</reference>
<accession>A0A812VD79</accession>
<dbReference type="PROSITE" id="PS50297">
    <property type="entry name" value="ANK_REP_REGION"/>
    <property type="match status" value="6"/>
</dbReference>
<dbReference type="SMART" id="SM00248">
    <property type="entry name" value="ANK"/>
    <property type="match status" value="6"/>
</dbReference>
<dbReference type="Pfam" id="PF12796">
    <property type="entry name" value="Ank_2"/>
    <property type="match status" value="3"/>
</dbReference>
<gene>
    <name evidence="6" type="primary">ANK3</name>
    <name evidence="6" type="ORF">SNAT2548_LOCUS34850</name>
</gene>
<protein>
    <submittedName>
        <fullName evidence="6">ANK3 protein</fullName>
    </submittedName>
</protein>
<proteinExistence type="predicted"/>
<dbReference type="InterPro" id="IPR036770">
    <property type="entry name" value="Ankyrin_rpt-contain_sf"/>
</dbReference>
<keyword evidence="2 3" id="KW-0040">ANK repeat</keyword>
<dbReference type="AlphaFoldDB" id="A0A812VD79"/>
<dbReference type="InterPro" id="IPR002110">
    <property type="entry name" value="Ankyrin_rpt"/>
</dbReference>
<evidence type="ECO:0000256" key="5">
    <source>
        <dbReference type="SAM" id="Phobius"/>
    </source>
</evidence>
<feature type="repeat" description="ANK" evidence="3">
    <location>
        <begin position="239"/>
        <end position="263"/>
    </location>
</feature>
<feature type="repeat" description="ANK" evidence="3">
    <location>
        <begin position="434"/>
        <end position="466"/>
    </location>
</feature>
<dbReference type="Gene3D" id="1.25.40.20">
    <property type="entry name" value="Ankyrin repeat-containing domain"/>
    <property type="match status" value="4"/>
</dbReference>
<keyword evidence="1" id="KW-0677">Repeat</keyword>
<keyword evidence="5" id="KW-0472">Membrane</keyword>
<sequence length="487" mass="53962">MTLFDSFSGMLLFNLVVSGAKIAGVFILRVFIWANDLHFVDPVTCATFAASYGLEESDWFSDGLSPHSESASAPRSLASRNLSPEERAWLSKPRGTALHKAVARGLAEHAAALLSAGADKEALDSRGKTPLHLAAAHGRTDVAKVLVDMGAKKDEKDNEGKTPLHLAAAHGRTDVAKVLVDMGAKKDEKDNEGKTPLHGAANRGHADVAKLLVDMGADKAILGEALIHPSSLATLRILSWWTPLHAAAAVGRTDVAKLLMDMGWTPLHVAASNGHADVAKLLMDMGAKKALWGGRFLHGARTRRTTRGGRPFMWLPVMDTQMWRSSSWTWEPRRTRRTTRARHPFMGLPIVDTQMWRRFSWTWEPIRTRRTTMGGRPFIWLPKKDMQMWRRFSWTWEPIRTRRTTMAGSSGFVEHQCGEFASSGELLEYRACGACETPLHWAARTCETDMLKLLVNMGAKKDAKDNEGRTARDLAEENGDRDVAELL</sequence>
<feature type="transmembrane region" description="Helical" evidence="5">
    <location>
        <begin position="12"/>
        <end position="34"/>
    </location>
</feature>
<feature type="repeat" description="ANK" evidence="3">
    <location>
        <begin position="262"/>
        <end position="287"/>
    </location>
</feature>
<evidence type="ECO:0000256" key="3">
    <source>
        <dbReference type="PROSITE-ProRule" id="PRU00023"/>
    </source>
</evidence>
<dbReference type="PROSITE" id="PS50088">
    <property type="entry name" value="ANK_REPEAT"/>
    <property type="match status" value="7"/>
</dbReference>
<dbReference type="SUPFAM" id="SSF48403">
    <property type="entry name" value="Ankyrin repeat"/>
    <property type="match status" value="2"/>
</dbReference>
<organism evidence="6 7">
    <name type="scientific">Symbiodinium natans</name>
    <dbReference type="NCBI Taxonomy" id="878477"/>
    <lineage>
        <taxon>Eukaryota</taxon>
        <taxon>Sar</taxon>
        <taxon>Alveolata</taxon>
        <taxon>Dinophyceae</taxon>
        <taxon>Suessiales</taxon>
        <taxon>Symbiodiniaceae</taxon>
        <taxon>Symbiodinium</taxon>
    </lineage>
</organism>
<evidence type="ECO:0000313" key="6">
    <source>
        <dbReference type="EMBL" id="CAE7612830.1"/>
    </source>
</evidence>
<evidence type="ECO:0000256" key="2">
    <source>
        <dbReference type="ARBA" id="ARBA00023043"/>
    </source>
</evidence>
<dbReference type="PRINTS" id="PR01415">
    <property type="entry name" value="ANKYRIN"/>
</dbReference>
<dbReference type="Proteomes" id="UP000604046">
    <property type="component" value="Unassembled WGS sequence"/>
</dbReference>
<keyword evidence="7" id="KW-1185">Reference proteome</keyword>
<dbReference type="EMBL" id="CAJNDS010002832">
    <property type="protein sequence ID" value="CAE7612830.1"/>
    <property type="molecule type" value="Genomic_DNA"/>
</dbReference>
<dbReference type="PANTHER" id="PTHR24171">
    <property type="entry name" value="ANKYRIN REPEAT DOMAIN-CONTAINING PROTEIN 39-RELATED"/>
    <property type="match status" value="1"/>
</dbReference>
<evidence type="ECO:0000256" key="4">
    <source>
        <dbReference type="SAM" id="MobiDB-lite"/>
    </source>
</evidence>
<evidence type="ECO:0000313" key="7">
    <source>
        <dbReference type="Proteomes" id="UP000604046"/>
    </source>
</evidence>
<feature type="repeat" description="ANK" evidence="3">
    <location>
        <begin position="192"/>
        <end position="224"/>
    </location>
</feature>
<feature type="region of interest" description="Disordered" evidence="4">
    <location>
        <begin position="462"/>
        <end position="487"/>
    </location>
</feature>
<keyword evidence="5" id="KW-0812">Transmembrane</keyword>
<keyword evidence="5" id="KW-1133">Transmembrane helix</keyword>
<feature type="repeat" description="ANK" evidence="3">
    <location>
        <begin position="93"/>
        <end position="125"/>
    </location>
</feature>
<dbReference type="PANTHER" id="PTHR24171:SF9">
    <property type="entry name" value="ANKYRIN REPEAT DOMAIN-CONTAINING PROTEIN 39"/>
    <property type="match status" value="1"/>
</dbReference>
<comment type="caution">
    <text evidence="6">The sequence shown here is derived from an EMBL/GenBank/DDBJ whole genome shotgun (WGS) entry which is preliminary data.</text>
</comment>
<feature type="repeat" description="ANK" evidence="3">
    <location>
        <begin position="126"/>
        <end position="158"/>
    </location>
</feature>